<feature type="region of interest" description="Disordered" evidence="1">
    <location>
        <begin position="1"/>
        <end position="31"/>
    </location>
</feature>
<protein>
    <submittedName>
        <fullName evidence="3">(wild Malaysian banana) hypothetical protein</fullName>
    </submittedName>
</protein>
<reference evidence="3" key="1">
    <citation type="submission" date="2021-03" db="EMBL/GenBank/DDBJ databases">
        <authorList>
            <consortium name="Genoscope - CEA"/>
            <person name="William W."/>
        </authorList>
    </citation>
    <scope>NUCLEOTIDE SEQUENCE</scope>
    <source>
        <strain evidence="3">Doubled-haploid Pahang</strain>
    </source>
</reference>
<dbReference type="Pfam" id="PF26631">
    <property type="entry name" value="DUF8204"/>
    <property type="match status" value="1"/>
</dbReference>
<dbReference type="PANTHER" id="PTHR34566:SF6">
    <property type="entry name" value="OS09G0530700 PROTEIN"/>
    <property type="match status" value="1"/>
</dbReference>
<dbReference type="PANTHER" id="PTHR34566">
    <property type="entry name" value="ALTERED INHERITANCE OF MITOCHONDRIA PROTEIN"/>
    <property type="match status" value="1"/>
</dbReference>
<evidence type="ECO:0000313" key="3">
    <source>
        <dbReference type="EMBL" id="CAG1852943.1"/>
    </source>
</evidence>
<dbReference type="OMA" id="DHCRISN"/>
<accession>A0A804KU38</accession>
<feature type="domain" description="DUF8204" evidence="2">
    <location>
        <begin position="33"/>
        <end position="120"/>
    </location>
</feature>
<organism evidence="4 5">
    <name type="scientific">Musa acuminata subsp. malaccensis</name>
    <name type="common">Wild banana</name>
    <name type="synonym">Musa malaccensis</name>
    <dbReference type="NCBI Taxonomy" id="214687"/>
    <lineage>
        <taxon>Eukaryota</taxon>
        <taxon>Viridiplantae</taxon>
        <taxon>Streptophyta</taxon>
        <taxon>Embryophyta</taxon>
        <taxon>Tracheophyta</taxon>
        <taxon>Spermatophyta</taxon>
        <taxon>Magnoliopsida</taxon>
        <taxon>Liliopsida</taxon>
        <taxon>Zingiberales</taxon>
        <taxon>Musaceae</taxon>
        <taxon>Musa</taxon>
    </lineage>
</organism>
<evidence type="ECO:0000313" key="5">
    <source>
        <dbReference type="Proteomes" id="UP000012960"/>
    </source>
</evidence>
<evidence type="ECO:0000256" key="1">
    <source>
        <dbReference type="SAM" id="MobiDB-lite"/>
    </source>
</evidence>
<dbReference type="EnsemblPlants" id="Ma10_t08660.1">
    <property type="protein sequence ID" value="Ma10_p08660.1"/>
    <property type="gene ID" value="Ma10_g08660"/>
</dbReference>
<name>A0A804KU38_MUSAM</name>
<feature type="compositionally biased region" description="Gly residues" evidence="1">
    <location>
        <begin position="9"/>
        <end position="23"/>
    </location>
</feature>
<dbReference type="Gramene" id="Ma10_t08660.1">
    <property type="protein sequence ID" value="Ma10_p08660.1"/>
    <property type="gene ID" value="Ma10_g08660"/>
</dbReference>
<gene>
    <name evidence="3" type="ORF">GSMUA_311690.1</name>
</gene>
<dbReference type="InterPro" id="IPR058517">
    <property type="entry name" value="DUF8204"/>
</dbReference>
<evidence type="ECO:0000259" key="2">
    <source>
        <dbReference type="Pfam" id="PF26631"/>
    </source>
</evidence>
<proteinExistence type="predicted"/>
<reference evidence="4" key="2">
    <citation type="submission" date="2021-05" db="UniProtKB">
        <authorList>
            <consortium name="EnsemblPlants"/>
        </authorList>
    </citation>
    <scope>IDENTIFICATION</scope>
    <source>
        <strain evidence="4">subsp. malaccensis</strain>
    </source>
</reference>
<keyword evidence="5" id="KW-1185">Reference proteome</keyword>
<dbReference type="Proteomes" id="UP000012960">
    <property type="component" value="Unplaced"/>
</dbReference>
<evidence type="ECO:0000313" key="4">
    <source>
        <dbReference type="EnsemblPlants" id="Ma10_p08660.1"/>
    </source>
</evidence>
<sequence>MAEELPDGVGAGNPGVEGGGGEPGQPATARTLKGKSCKGCLYYSSLLKSGSRNPVCVGISRTLPTAPLFIMGESEMKATQDGHDLSDFKYACIGYSIFVDNNDEQEHRAQFPFCAGIELLVEKRVSTSDHVAAPVQKEDATARFPLQPHQPGQSSAELLSRFRRNAGVVASGVAKNLNKVGNYIKDNIDDIFYPFRKPPK</sequence>
<dbReference type="EMBL" id="HG996476">
    <property type="protein sequence ID" value="CAG1852943.1"/>
    <property type="molecule type" value="Genomic_DNA"/>
</dbReference>
<dbReference type="OrthoDB" id="510712at2759"/>
<dbReference type="InParanoid" id="A0A804KU38"/>
<dbReference type="AlphaFoldDB" id="A0A804KU38"/>